<comment type="caution">
    <text evidence="8">The sequence shown here is derived from an EMBL/GenBank/DDBJ whole genome shotgun (WGS) entry which is preliminary data.</text>
</comment>
<dbReference type="InterPro" id="IPR038103">
    <property type="entry name" value="CDC73_C_sf"/>
</dbReference>
<dbReference type="InterPro" id="IPR031336">
    <property type="entry name" value="CDC73_C"/>
</dbReference>
<dbReference type="PANTHER" id="PTHR12466:SF8">
    <property type="entry name" value="PARAFIBROMIN"/>
    <property type="match status" value="1"/>
</dbReference>
<proteinExistence type="inferred from homology"/>
<feature type="compositionally biased region" description="Basic and acidic residues" evidence="5">
    <location>
        <begin position="120"/>
        <end position="137"/>
    </location>
</feature>
<evidence type="ECO:0000313" key="8">
    <source>
        <dbReference type="EMBL" id="KAK9712823.1"/>
    </source>
</evidence>
<dbReference type="Pfam" id="PF05179">
    <property type="entry name" value="CDC73_C"/>
    <property type="match status" value="1"/>
</dbReference>
<feature type="domain" description="Paf1 complex subunit Cdc73 N-terminal" evidence="7">
    <location>
        <begin position="5"/>
        <end position="116"/>
    </location>
</feature>
<keyword evidence="4" id="KW-0539">Nucleus</keyword>
<gene>
    <name evidence="8" type="primary">CDC73_1</name>
    <name evidence="8" type="ORF">K7432_006872</name>
</gene>
<feature type="domain" description="Cell division control protein 73 C-terminal" evidence="6">
    <location>
        <begin position="248"/>
        <end position="322"/>
    </location>
</feature>
<comment type="similarity">
    <text evidence="2">Belongs to the CDC73 family.</text>
</comment>
<protein>
    <submittedName>
        <fullName evidence="8">Accessory factor associated with RNA polymerase II</fullName>
    </submittedName>
</protein>
<evidence type="ECO:0000256" key="4">
    <source>
        <dbReference type="ARBA" id="ARBA00023242"/>
    </source>
</evidence>
<evidence type="ECO:0000256" key="5">
    <source>
        <dbReference type="SAM" id="MobiDB-lite"/>
    </source>
</evidence>
<dbReference type="InterPro" id="IPR032041">
    <property type="entry name" value="Cdc73_N"/>
</dbReference>
<dbReference type="Proteomes" id="UP001479436">
    <property type="component" value="Unassembled WGS sequence"/>
</dbReference>
<organism evidence="8 9">
    <name type="scientific">Basidiobolus ranarum</name>
    <dbReference type="NCBI Taxonomy" id="34480"/>
    <lineage>
        <taxon>Eukaryota</taxon>
        <taxon>Fungi</taxon>
        <taxon>Fungi incertae sedis</taxon>
        <taxon>Zoopagomycota</taxon>
        <taxon>Entomophthoromycotina</taxon>
        <taxon>Basidiobolomycetes</taxon>
        <taxon>Basidiobolales</taxon>
        <taxon>Basidiobolaceae</taxon>
        <taxon>Basidiobolus</taxon>
    </lineage>
</organism>
<comment type="subcellular location">
    <subcellularLocation>
        <location evidence="1">Nucleus</location>
    </subcellularLocation>
</comment>
<dbReference type="EMBL" id="JASJQH010007195">
    <property type="protein sequence ID" value="KAK9712823.1"/>
    <property type="molecule type" value="Genomic_DNA"/>
</dbReference>
<feature type="compositionally biased region" description="Basic and acidic residues" evidence="5">
    <location>
        <begin position="199"/>
        <end position="219"/>
    </location>
</feature>
<name>A0ABR2W1D7_9FUNG</name>
<keyword evidence="9" id="KW-1185">Reference proteome</keyword>
<dbReference type="InterPro" id="IPR007852">
    <property type="entry name" value="Cdc73/Parafibromin"/>
</dbReference>
<evidence type="ECO:0000259" key="6">
    <source>
        <dbReference type="Pfam" id="PF05179"/>
    </source>
</evidence>
<evidence type="ECO:0000256" key="2">
    <source>
        <dbReference type="ARBA" id="ARBA00010427"/>
    </source>
</evidence>
<dbReference type="Gene3D" id="3.40.50.11990">
    <property type="entry name" value="RNA polymerase II accessory factor, Cdc73 C-terminal domain"/>
    <property type="match status" value="1"/>
</dbReference>
<dbReference type="Pfam" id="PF16050">
    <property type="entry name" value="CDC73_N"/>
    <property type="match status" value="1"/>
</dbReference>
<evidence type="ECO:0000313" key="9">
    <source>
        <dbReference type="Proteomes" id="UP001479436"/>
    </source>
</evidence>
<accession>A0ABR2W1D7</accession>
<feature type="region of interest" description="Disordered" evidence="5">
    <location>
        <begin position="116"/>
        <end position="160"/>
    </location>
</feature>
<feature type="compositionally biased region" description="Low complexity" evidence="5">
    <location>
        <begin position="225"/>
        <end position="237"/>
    </location>
</feature>
<evidence type="ECO:0000256" key="3">
    <source>
        <dbReference type="ARBA" id="ARBA00023163"/>
    </source>
</evidence>
<sequence length="322" mass="36102">MASQDSLSLLRDFTINKKPVQFLDDSGQVTTELKQATEISFAETKFPKTTITKYKKSGSEEFYTLDTLVFLVQNISLDYGSLLKESLSAGIPTVSYIDRKDLLDYLTGVIETSPNVVTENAKRPPEESKKEIEDTTKKAKTSTSATDPSNDSEFSRKLKVRERELNTKETILKGTRSFSFIQKKAAAMIKDIEKELVELKKPEGAKDPKNGSNGRERPSHPAPGHSTTRHSSSSHGAKSSRHMSKDARTPIIIVPAAATSLITLYNIKPFLEEHKYVDTQSIRDSGVKKPHMVEIKRKKPGQVHPVVYQVFDSVDHFKSEDW</sequence>
<evidence type="ECO:0000256" key="1">
    <source>
        <dbReference type="ARBA" id="ARBA00004123"/>
    </source>
</evidence>
<keyword evidence="3" id="KW-0804">Transcription</keyword>
<dbReference type="PANTHER" id="PTHR12466">
    <property type="entry name" value="CDC73 DOMAIN PROTEIN"/>
    <property type="match status" value="1"/>
</dbReference>
<feature type="region of interest" description="Disordered" evidence="5">
    <location>
        <begin position="199"/>
        <end position="246"/>
    </location>
</feature>
<evidence type="ECO:0000259" key="7">
    <source>
        <dbReference type="Pfam" id="PF16050"/>
    </source>
</evidence>
<reference evidence="8 9" key="1">
    <citation type="submission" date="2023-04" db="EMBL/GenBank/DDBJ databases">
        <title>Genome of Basidiobolus ranarum AG-B5.</title>
        <authorList>
            <person name="Stajich J.E."/>
            <person name="Carter-House D."/>
            <person name="Gryganskyi A."/>
        </authorList>
    </citation>
    <scope>NUCLEOTIDE SEQUENCE [LARGE SCALE GENOMIC DNA]</scope>
    <source>
        <strain evidence="8 9">AG-B5</strain>
    </source>
</reference>